<evidence type="ECO:0000313" key="1">
    <source>
        <dbReference type="EMBL" id="MCY1009642.1"/>
    </source>
</evidence>
<evidence type="ECO:0000313" key="2">
    <source>
        <dbReference type="Proteomes" id="UP001150924"/>
    </source>
</evidence>
<gene>
    <name evidence="1" type="ORF">OV079_29575</name>
</gene>
<organism evidence="1 2">
    <name type="scientific">Nannocystis pusilla</name>
    <dbReference type="NCBI Taxonomy" id="889268"/>
    <lineage>
        <taxon>Bacteria</taxon>
        <taxon>Pseudomonadati</taxon>
        <taxon>Myxococcota</taxon>
        <taxon>Polyangia</taxon>
        <taxon>Nannocystales</taxon>
        <taxon>Nannocystaceae</taxon>
        <taxon>Nannocystis</taxon>
    </lineage>
</organism>
<dbReference type="EMBL" id="JAPNKE010000002">
    <property type="protein sequence ID" value="MCY1009642.1"/>
    <property type="molecule type" value="Genomic_DNA"/>
</dbReference>
<dbReference type="AlphaFoldDB" id="A0A9X3IYK7"/>
<accession>A0A9X3IYK7</accession>
<reference evidence="1" key="1">
    <citation type="submission" date="2022-11" db="EMBL/GenBank/DDBJ databases">
        <title>Minimal conservation of predation-associated metabolite biosynthetic gene clusters underscores biosynthetic potential of Myxococcota including descriptions for ten novel species: Archangium lansinium sp. nov., Myxococcus landrumus sp. nov., Nannocystis bai.</title>
        <authorList>
            <person name="Ahearne A."/>
            <person name="Stevens C."/>
            <person name="Phillips K."/>
        </authorList>
    </citation>
    <scope>NUCLEOTIDE SEQUENCE</scope>
    <source>
        <strain evidence="1">Na p29</strain>
    </source>
</reference>
<keyword evidence="2" id="KW-1185">Reference proteome</keyword>
<protein>
    <submittedName>
        <fullName evidence="1">Uncharacterized protein</fullName>
    </submittedName>
</protein>
<dbReference type="Proteomes" id="UP001150924">
    <property type="component" value="Unassembled WGS sequence"/>
</dbReference>
<sequence length="71" mass="8221">MTTWANRFIAELQARNPKLDLADPYHWNQQLEDAFVARVCDERKRVKSGSYDTYALDLSRARGSFVVGRES</sequence>
<proteinExistence type="predicted"/>
<dbReference type="RefSeq" id="WP_267772310.1">
    <property type="nucleotide sequence ID" value="NZ_JAPNKE010000002.1"/>
</dbReference>
<comment type="caution">
    <text evidence="1">The sequence shown here is derived from an EMBL/GenBank/DDBJ whole genome shotgun (WGS) entry which is preliminary data.</text>
</comment>
<name>A0A9X3IYK7_9BACT</name>